<dbReference type="Proteomes" id="UP000068164">
    <property type="component" value="Unassembled WGS sequence"/>
</dbReference>
<dbReference type="AlphaFoldDB" id="A0A120FG48"/>
<protein>
    <submittedName>
        <fullName evidence="1">Uncharacterized protein</fullName>
    </submittedName>
</protein>
<accession>A0A120FG48</accession>
<sequence length="153" mass="16664">MQTLDTELFETAPATSSTNNANGIVNSVATSYIIERPSQTGKSSVYYVRLSDDEHAELSVSVRALDVLRTSKDDPATYVSVNLILDKNSGIWGSKLRKYSTLREVLEGVAAKLRKPHKYVRGRVGEDLSVKQLTAINQILSAIGVSQIAVPAK</sequence>
<proteinExistence type="predicted"/>
<comment type="caution">
    <text evidence="1">The sequence shown here is derived from an EMBL/GenBank/DDBJ whole genome shotgun (WGS) entry which is preliminary data.</text>
</comment>
<dbReference type="RefSeq" id="WP_062374450.1">
    <property type="nucleotide sequence ID" value="NZ_LNCD01000124.1"/>
</dbReference>
<dbReference type="OrthoDB" id="8371527at2"/>
<reference evidence="1 2" key="1">
    <citation type="submission" date="2015-11" db="EMBL/GenBank/DDBJ databases">
        <title>Draft Genome Sequence of the Strain BR 10423 (Rhizobium sp.) isolated from nodules of Mimosa pudica.</title>
        <authorList>
            <person name="Barauna A.C."/>
            <person name="Zilli J.E."/>
            <person name="Simoes-Araujo J.L."/>
            <person name="Reis V.M."/>
            <person name="James E.K."/>
            <person name="Reis F.B.Jr."/>
            <person name="Rouws L.F."/>
            <person name="Passos S.R."/>
            <person name="Gois S.R."/>
        </authorList>
    </citation>
    <scope>NUCLEOTIDE SEQUENCE [LARGE SCALE GENOMIC DNA]</scope>
    <source>
        <strain evidence="1 2">BR10423</strain>
    </source>
</reference>
<dbReference type="EMBL" id="LNCD01000124">
    <property type="protein sequence ID" value="KWV43849.1"/>
    <property type="molecule type" value="Genomic_DNA"/>
</dbReference>
<organism evidence="1 2">
    <name type="scientific">Rhizobium altiplani</name>
    <dbReference type="NCBI Taxonomy" id="1864509"/>
    <lineage>
        <taxon>Bacteria</taxon>
        <taxon>Pseudomonadati</taxon>
        <taxon>Pseudomonadota</taxon>
        <taxon>Alphaproteobacteria</taxon>
        <taxon>Hyphomicrobiales</taxon>
        <taxon>Rhizobiaceae</taxon>
        <taxon>Rhizobium/Agrobacterium group</taxon>
        <taxon>Rhizobium</taxon>
    </lineage>
</organism>
<evidence type="ECO:0000313" key="1">
    <source>
        <dbReference type="EMBL" id="KWV43849.1"/>
    </source>
</evidence>
<evidence type="ECO:0000313" key="2">
    <source>
        <dbReference type="Proteomes" id="UP000068164"/>
    </source>
</evidence>
<gene>
    <name evidence="1" type="ORF">AS026_19455</name>
</gene>
<name>A0A120FG48_9HYPH</name>
<keyword evidence="2" id="KW-1185">Reference proteome</keyword>